<dbReference type="eggNOG" id="KOG0725">
    <property type="taxonomic scope" value="Eukaryota"/>
</dbReference>
<dbReference type="InterPro" id="IPR020904">
    <property type="entry name" value="Sc_DH/Rdtase_CS"/>
</dbReference>
<evidence type="ECO:0000313" key="5">
    <source>
        <dbReference type="Proteomes" id="UP000006757"/>
    </source>
</evidence>
<evidence type="ECO:0000256" key="2">
    <source>
        <dbReference type="ARBA" id="ARBA00022857"/>
    </source>
</evidence>
<comment type="caution">
    <text evidence="4">The sequence shown here is derived from an EMBL/GenBank/DDBJ whole genome shotgun (WGS) entry which is preliminary data.</text>
</comment>
<dbReference type="InParanoid" id="K1WN23"/>
<dbReference type="PANTHER" id="PTHR43618">
    <property type="entry name" value="7-ALPHA-HYDROXYSTEROID DEHYDROGENASE"/>
    <property type="match status" value="1"/>
</dbReference>
<evidence type="ECO:0000313" key="4">
    <source>
        <dbReference type="EMBL" id="EKD02514.1"/>
    </source>
</evidence>
<dbReference type="CDD" id="cd05233">
    <property type="entry name" value="SDR_c"/>
    <property type="match status" value="1"/>
</dbReference>
<evidence type="ECO:0000256" key="1">
    <source>
        <dbReference type="ARBA" id="ARBA00006484"/>
    </source>
</evidence>
<dbReference type="PROSITE" id="PS00061">
    <property type="entry name" value="ADH_SHORT"/>
    <property type="match status" value="1"/>
</dbReference>
<dbReference type="Proteomes" id="UP000006757">
    <property type="component" value="Unassembled WGS sequence"/>
</dbReference>
<dbReference type="GO" id="GO:0016491">
    <property type="term" value="F:oxidoreductase activity"/>
    <property type="evidence" value="ECO:0007669"/>
    <property type="project" value="UniProtKB-KW"/>
</dbReference>
<evidence type="ECO:0000256" key="3">
    <source>
        <dbReference type="ARBA" id="ARBA00023002"/>
    </source>
</evidence>
<dbReference type="HOGENOM" id="CLU_829462_0_0_1"/>
<comment type="similarity">
    <text evidence="1">Belongs to the short-chain dehydrogenases/reductases (SDR) family.</text>
</comment>
<proteinExistence type="inferred from homology"/>
<dbReference type="Pfam" id="PF13561">
    <property type="entry name" value="adh_short_C2"/>
    <property type="match status" value="1"/>
</dbReference>
<dbReference type="InterPro" id="IPR052178">
    <property type="entry name" value="Sec_Metab_Biosynth_SDR"/>
</dbReference>
<gene>
    <name evidence="4" type="ORF">A1Q2_03190</name>
</gene>
<keyword evidence="2" id="KW-0521">NADP</keyword>
<dbReference type="OMA" id="CAHENLD"/>
<dbReference type="STRING" id="1220162.K1WN23"/>
<dbReference type="PRINTS" id="PR00081">
    <property type="entry name" value="GDHRDH"/>
</dbReference>
<dbReference type="SUPFAM" id="SSF51735">
    <property type="entry name" value="NAD(P)-binding Rossmann-fold domains"/>
    <property type="match status" value="1"/>
</dbReference>
<dbReference type="AlphaFoldDB" id="K1WN23"/>
<dbReference type="Gene3D" id="3.40.50.720">
    <property type="entry name" value="NAD(P)-binding Rossmann-like Domain"/>
    <property type="match status" value="2"/>
</dbReference>
<dbReference type="Pfam" id="PF00106">
    <property type="entry name" value="adh_short"/>
    <property type="match status" value="1"/>
</dbReference>
<accession>K1WN23</accession>
<protein>
    <submittedName>
        <fullName evidence="4">Short-chain dehydrogenase, putative</fullName>
    </submittedName>
</protein>
<dbReference type="InterPro" id="IPR002347">
    <property type="entry name" value="SDR_fam"/>
</dbReference>
<dbReference type="EMBL" id="AMBO01000281">
    <property type="protein sequence ID" value="EKD02514.1"/>
    <property type="molecule type" value="Genomic_DNA"/>
</dbReference>
<name>K1WN23_TRIAC</name>
<keyword evidence="5" id="KW-1185">Reference proteome</keyword>
<reference evidence="4 5" key="1">
    <citation type="journal article" date="2012" name="Eukaryot. Cell">
        <title>Genome sequence of the Trichosporon asahii environmental strain CBS 8904.</title>
        <authorList>
            <person name="Yang R.Y."/>
            <person name="Li H.T."/>
            <person name="Zhu H."/>
            <person name="Zhou G.P."/>
            <person name="Wang M."/>
            <person name="Wang L."/>
        </authorList>
    </citation>
    <scope>NUCLEOTIDE SEQUENCE [LARGE SCALE GENOMIC DNA]</scope>
    <source>
        <strain evidence="4 5">CBS 8904</strain>
    </source>
</reference>
<dbReference type="OrthoDB" id="498125at2759"/>
<dbReference type="PANTHER" id="PTHR43618:SF2">
    <property type="entry name" value="CHAIN DEHYDROGENASE, PUTATIVE (AFU_ORTHOLOGUE AFUA_6G06930)-RELATED"/>
    <property type="match status" value="1"/>
</dbReference>
<organism evidence="4 5">
    <name type="scientific">Trichosporon asahii var. asahii (strain CBS 8904)</name>
    <name type="common">Yeast</name>
    <dbReference type="NCBI Taxonomy" id="1220162"/>
    <lineage>
        <taxon>Eukaryota</taxon>
        <taxon>Fungi</taxon>
        <taxon>Dikarya</taxon>
        <taxon>Basidiomycota</taxon>
        <taxon>Agaricomycotina</taxon>
        <taxon>Tremellomycetes</taxon>
        <taxon>Trichosporonales</taxon>
        <taxon>Trichosporonaceae</taxon>
        <taxon>Trichosporon</taxon>
    </lineage>
</organism>
<keyword evidence="3" id="KW-0560">Oxidoreductase</keyword>
<sequence>MVSLQGKRALVTGGSRGVGEYERLLGRVKSAGWIPRVTSIGVGMRGTSGDLDHQTSACVLESADGFDRILADRGAKVAINYSSNKDRAEQTRDSLAGSGHVIIPGDAFSHEGVNKIAAEAIKGLGGLDIVVSNVGWTQFANFNDIDAVSDEDWNKCFTTNVMAHLWLMQAVKEELKKNNGAFVISASVAGLRPGGSSMVSDFGVGHRQGGRSTSSPSHSSVSQSALVAATRVMAFTPRRLNDPRRRTPCDHYDASNDRISANVQAYSVTKAGSVQLTRSLAKACAPEVRVNAVAAGVMETEWSQGFSPAKFEQAKKKAALNKISDVEDVAKTYVDLIENGSMTGQIIEVSCGLGLA</sequence>
<dbReference type="InterPro" id="IPR036291">
    <property type="entry name" value="NAD(P)-bd_dom_sf"/>
</dbReference>